<dbReference type="Gene3D" id="1.25.40.20">
    <property type="entry name" value="Ankyrin repeat-containing domain"/>
    <property type="match status" value="2"/>
</dbReference>
<feature type="compositionally biased region" description="Low complexity" evidence="3">
    <location>
        <begin position="865"/>
        <end position="875"/>
    </location>
</feature>
<sequence length="1334" mass="151155">MPPSQRQDGFARALAKFKQGLDPSLAQQFSISTLEDVRVLADQIQHEQGPQGKLRHLQRLEPFIEAITQLGTVIEVFTNACDFICFIWGPIKFLLGLAKTHLDSLNKLLEAYGKIASSIPGLERYKEAFQSHPPLAKVLEDYYSDILNFHERAIEVFRRPNWKMLFDAAWKRFDSKFGPILQSLDSRRALLDSEKASATLYEIHQALEEIKENGREQADMKRLVEEMKHEQLKELIKKRLDPPNYLQHHEQLLRKKAADSGQWIFADPKYRVWHDSSLFGSKILYVHGKPGGGKSTLMSTVIERLLGNKTAGAAVAFFYFRQLQEDKNASRGNLDNLLRALLYQLIDQDPDLTDSITNMSRNDQLRLSSKKEWKDLVCKAAGTQATLYLVLDGLYECQSEEEEDIIEWLLGLSQSVLGLRVIVAGQRDNVTDRLLSSQPSISLDTSTEHHRDITAYCQKGSKKICRDFDAEPSLEKTIMELVSRGANGMFLYAKIVLEYLLDQTSVHDLEEQLKPGVFPDSLEEAYKKVDERVFEKSARPRSAAASEILSYVISCKRTLFWREIQAFFCIDASKGEVVHKKLMIKSYKELCSSFLDSNSLNKNYTGPEDEVVLVHETAREFLIQKNRVNIHDLNSRLSIFCFQYLSSPPFTIGVTDEDVLSYAKKGYYALQDYTVQYWFDHVLECINSPDPISDRDRCQDVFNLARIFLKSYGNRGKMAELLQAETYTEFAVATTKYLPTHGQERNSFLCIDIRTESLRQKIAKLDFGTFTAEEQRVFGNLHGSRTLYKCSKPWCGLFKGGLASESYRRKHIDEHDFPYRCAYDGCMGFKLGFSTEDELQKHNTKWHAQKDDANSFPIFPKLEVSSSGSGDSSESSLREACRRGDTERVRQLLETDAGKKEINNWGYTCALGIAAAMGHEDICDLLISKGANVNIDDGAPLRGAAENGHLEVCKLLISNGASVDISRGMPLREAAKKGHLEVCKLLISNGASVNIDNEQPLQEAAEKGHLAICELLISNGANVNISSEVPLQAAARNGQLEICELLIQRGADIKSMGGIQSLHAAARNGHINIIDLLLNHDCIEPNKSHQGPTAAEAAAARGQIPVLRFMQASGKVDMSQSVNLLRSACKPHRIDTVSDTIQYLLSNGHADQADEKCVWKVLGAVRIGGTEKHIAKVELVFDMLLSTANPVFSDVKRLTKELGYKSKNRRDQPKQLNEKRRQKRRPFLISIMEYPKWRIQRSSWSKFLEMRKEFGRELDDELEKVVNKFVKRIEDNRSTTLVEDQPEVEGQGEPMETAKETDEETDEKAAQDEETVQDKEMDDDEFFRLYFNMT</sequence>
<evidence type="ECO:0008006" key="8">
    <source>
        <dbReference type="Google" id="ProtNLM"/>
    </source>
</evidence>
<keyword evidence="7" id="KW-1185">Reference proteome</keyword>
<proteinExistence type="predicted"/>
<dbReference type="GeneID" id="87875031"/>
<dbReference type="PROSITE" id="PS50088">
    <property type="entry name" value="ANK_REPEAT"/>
    <property type="match status" value="6"/>
</dbReference>
<dbReference type="Pfam" id="PF12796">
    <property type="entry name" value="Ank_2"/>
    <property type="match status" value="2"/>
</dbReference>
<name>A0AAJ0I702_9PEZI</name>
<organism evidence="6 7">
    <name type="scientific">Neurospora hispaniola</name>
    <dbReference type="NCBI Taxonomy" id="588809"/>
    <lineage>
        <taxon>Eukaryota</taxon>
        <taxon>Fungi</taxon>
        <taxon>Dikarya</taxon>
        <taxon>Ascomycota</taxon>
        <taxon>Pezizomycotina</taxon>
        <taxon>Sordariomycetes</taxon>
        <taxon>Sordariomycetidae</taxon>
        <taxon>Sordariales</taxon>
        <taxon>Sordariaceae</taxon>
        <taxon>Neurospora</taxon>
    </lineage>
</organism>
<evidence type="ECO:0000259" key="4">
    <source>
        <dbReference type="Pfam" id="PF24809"/>
    </source>
</evidence>
<feature type="repeat" description="ANK" evidence="2">
    <location>
        <begin position="1026"/>
        <end position="1058"/>
    </location>
</feature>
<feature type="compositionally biased region" description="Basic and acidic residues" evidence="3">
    <location>
        <begin position="1307"/>
        <end position="1319"/>
    </location>
</feature>
<keyword evidence="2" id="KW-0040">ANK repeat</keyword>
<feature type="region of interest" description="Disordered" evidence="3">
    <location>
        <begin position="864"/>
        <end position="883"/>
    </location>
</feature>
<dbReference type="SUPFAM" id="SSF48403">
    <property type="entry name" value="Ankyrin repeat"/>
    <property type="match status" value="1"/>
</dbReference>
<evidence type="ECO:0000259" key="5">
    <source>
        <dbReference type="Pfam" id="PF24883"/>
    </source>
</evidence>
<keyword evidence="1" id="KW-0677">Repeat</keyword>
<dbReference type="Pfam" id="PF24809">
    <property type="entry name" value="DUF7708"/>
    <property type="match status" value="1"/>
</dbReference>
<evidence type="ECO:0000256" key="1">
    <source>
        <dbReference type="ARBA" id="ARBA00022737"/>
    </source>
</evidence>
<feature type="repeat" description="ANK" evidence="2">
    <location>
        <begin position="910"/>
        <end position="938"/>
    </location>
</feature>
<feature type="repeat" description="ANK" evidence="2">
    <location>
        <begin position="966"/>
        <end position="998"/>
    </location>
</feature>
<dbReference type="InterPro" id="IPR002110">
    <property type="entry name" value="Ankyrin_rpt"/>
</dbReference>
<feature type="repeat" description="ANK" evidence="2">
    <location>
        <begin position="996"/>
        <end position="1028"/>
    </location>
</feature>
<dbReference type="PROSITE" id="PS50297">
    <property type="entry name" value="ANK_REP_REGION"/>
    <property type="match status" value="6"/>
</dbReference>
<feature type="domain" description="DUF7708" evidence="4">
    <location>
        <begin position="60"/>
        <end position="198"/>
    </location>
</feature>
<dbReference type="RefSeq" id="XP_062692412.1">
    <property type="nucleotide sequence ID" value="XM_062837409.1"/>
</dbReference>
<dbReference type="Proteomes" id="UP001285908">
    <property type="component" value="Unassembled WGS sequence"/>
</dbReference>
<dbReference type="InterPro" id="IPR036770">
    <property type="entry name" value="Ankyrin_rpt-contain_sf"/>
</dbReference>
<dbReference type="SUPFAM" id="SSF52540">
    <property type="entry name" value="P-loop containing nucleoside triphosphate hydrolases"/>
    <property type="match status" value="1"/>
</dbReference>
<feature type="repeat" description="ANK" evidence="2">
    <location>
        <begin position="1057"/>
        <end position="1080"/>
    </location>
</feature>
<reference evidence="6 7" key="1">
    <citation type="journal article" date="2023" name="Mol. Phylogenet. Evol.">
        <title>Genome-scale phylogeny and comparative genomics of the fungal order Sordariales.</title>
        <authorList>
            <person name="Hensen N."/>
            <person name="Bonometti L."/>
            <person name="Westerberg I."/>
            <person name="Brannstrom I.O."/>
            <person name="Guillou S."/>
            <person name="Cros-Aarteil S."/>
            <person name="Calhoun S."/>
            <person name="Haridas S."/>
            <person name="Kuo A."/>
            <person name="Mondo S."/>
            <person name="Pangilinan J."/>
            <person name="Riley R."/>
            <person name="LaButti K."/>
            <person name="Andreopoulos B."/>
            <person name="Lipzen A."/>
            <person name="Chen C."/>
            <person name="Yan M."/>
            <person name="Daum C."/>
            <person name="Ng V."/>
            <person name="Clum A."/>
            <person name="Steindorff A."/>
            <person name="Ohm R.A."/>
            <person name="Martin F."/>
            <person name="Silar P."/>
            <person name="Natvig D.O."/>
            <person name="Lalanne C."/>
            <person name="Gautier V."/>
            <person name="Ament-Velasquez S.L."/>
            <person name="Kruys A."/>
            <person name="Hutchinson M.I."/>
            <person name="Powell A.J."/>
            <person name="Barry K."/>
            <person name="Miller A.N."/>
            <person name="Grigoriev I.V."/>
            <person name="Debuchy R."/>
            <person name="Gladieux P."/>
            <person name="Hiltunen Thoren M."/>
            <person name="Johannesson H."/>
        </authorList>
    </citation>
    <scope>NUCLEOTIDE SEQUENCE [LARGE SCALE GENOMIC DNA]</scope>
    <source>
        <strain evidence="6 7">FGSC 10403</strain>
    </source>
</reference>
<feature type="domain" description="Nephrocystin 3-like N-terminal" evidence="5">
    <location>
        <begin position="260"/>
        <end position="423"/>
    </location>
</feature>
<dbReference type="Pfam" id="PF00023">
    <property type="entry name" value="Ank"/>
    <property type="match status" value="1"/>
</dbReference>
<dbReference type="PANTHER" id="PTHR10039">
    <property type="entry name" value="AMELOGENIN"/>
    <property type="match status" value="1"/>
</dbReference>
<feature type="repeat" description="ANK" evidence="2">
    <location>
        <begin position="936"/>
        <end position="968"/>
    </location>
</feature>
<accession>A0AAJ0I702</accession>
<dbReference type="InterPro" id="IPR056125">
    <property type="entry name" value="DUF7708"/>
</dbReference>
<evidence type="ECO:0000256" key="2">
    <source>
        <dbReference type="PROSITE-ProRule" id="PRU00023"/>
    </source>
</evidence>
<evidence type="ECO:0000256" key="3">
    <source>
        <dbReference type="SAM" id="MobiDB-lite"/>
    </source>
</evidence>
<dbReference type="EMBL" id="JAULSX010000005">
    <property type="protein sequence ID" value="KAK3491229.1"/>
    <property type="molecule type" value="Genomic_DNA"/>
</dbReference>
<dbReference type="Gene3D" id="3.40.50.300">
    <property type="entry name" value="P-loop containing nucleotide triphosphate hydrolases"/>
    <property type="match status" value="1"/>
</dbReference>
<gene>
    <name evidence="6" type="ORF">B0T23DRAFT_383432</name>
</gene>
<dbReference type="SMART" id="SM00248">
    <property type="entry name" value="ANK"/>
    <property type="match status" value="8"/>
</dbReference>
<protein>
    <recommendedName>
        <fullName evidence="8">NACHT domain-containing protein</fullName>
    </recommendedName>
</protein>
<dbReference type="PANTHER" id="PTHR10039:SF14">
    <property type="entry name" value="NACHT DOMAIN-CONTAINING PROTEIN"/>
    <property type="match status" value="1"/>
</dbReference>
<evidence type="ECO:0000313" key="7">
    <source>
        <dbReference type="Proteomes" id="UP001285908"/>
    </source>
</evidence>
<dbReference type="InterPro" id="IPR027417">
    <property type="entry name" value="P-loop_NTPase"/>
</dbReference>
<feature type="region of interest" description="Disordered" evidence="3">
    <location>
        <begin position="1280"/>
        <end position="1323"/>
    </location>
</feature>
<evidence type="ECO:0000313" key="6">
    <source>
        <dbReference type="EMBL" id="KAK3491229.1"/>
    </source>
</evidence>
<comment type="caution">
    <text evidence="6">The sequence shown here is derived from an EMBL/GenBank/DDBJ whole genome shotgun (WGS) entry which is preliminary data.</text>
</comment>
<dbReference type="Pfam" id="PF24883">
    <property type="entry name" value="NPHP3_N"/>
    <property type="match status" value="1"/>
</dbReference>
<dbReference type="InterPro" id="IPR056884">
    <property type="entry name" value="NPHP3-like_N"/>
</dbReference>